<name>A0ABR9HSX0_9PSEU</name>
<accession>A0ABR9HSX0</accession>
<protein>
    <recommendedName>
        <fullName evidence="3">V-type ATPase subunit</fullName>
    </recommendedName>
</protein>
<evidence type="ECO:0008006" key="3">
    <source>
        <dbReference type="Google" id="ProtNLM"/>
    </source>
</evidence>
<gene>
    <name evidence="1" type="ORF">H4696_001122</name>
</gene>
<evidence type="ECO:0000313" key="2">
    <source>
        <dbReference type="Proteomes" id="UP000631670"/>
    </source>
</evidence>
<comment type="caution">
    <text evidence="1">The sequence shown here is derived from an EMBL/GenBank/DDBJ whole genome shotgun (WGS) entry which is preliminary data.</text>
</comment>
<reference evidence="1 2" key="1">
    <citation type="submission" date="2020-10" db="EMBL/GenBank/DDBJ databases">
        <title>Sequencing the genomes of 1000 actinobacteria strains.</title>
        <authorList>
            <person name="Klenk H.-P."/>
        </authorList>
    </citation>
    <scope>NUCLEOTIDE SEQUENCE [LARGE SCALE GENOMIC DNA]</scope>
    <source>
        <strain evidence="1 2">DSM 44653</strain>
    </source>
</reference>
<evidence type="ECO:0000313" key="1">
    <source>
        <dbReference type="EMBL" id="MBE1494022.1"/>
    </source>
</evidence>
<keyword evidence="2" id="KW-1185">Reference proteome</keyword>
<proteinExistence type="predicted"/>
<dbReference type="Proteomes" id="UP000631670">
    <property type="component" value="Unassembled WGS sequence"/>
</dbReference>
<dbReference type="RefSeq" id="WP_086862920.1">
    <property type="nucleotide sequence ID" value="NZ_JADBEG010000001.1"/>
</dbReference>
<organism evidence="1 2">
    <name type="scientific">Amycolatopsis lexingtonensis</name>
    <dbReference type="NCBI Taxonomy" id="218822"/>
    <lineage>
        <taxon>Bacteria</taxon>
        <taxon>Bacillati</taxon>
        <taxon>Actinomycetota</taxon>
        <taxon>Actinomycetes</taxon>
        <taxon>Pseudonocardiales</taxon>
        <taxon>Pseudonocardiaceae</taxon>
        <taxon>Amycolatopsis</taxon>
    </lineage>
</organism>
<dbReference type="EMBL" id="JADBEG010000001">
    <property type="protein sequence ID" value="MBE1494022.1"/>
    <property type="molecule type" value="Genomic_DNA"/>
</dbReference>
<sequence>MTAEWVAGTVRARALLNRRLGTAALRELAVAPSLAEALPAVADSPYHRYVRTGQTLAQAQRGIADGLLWQLRVLAGWQPRAGAEAVRLLAGWFEADNIAQHARLLAGFERPEPYRLGGLTSGWLRFASTTSPAELRTALARSAWGDPGADAPSAIATGVQLSWARRVAAGVPEAAAWASGGAAVLVARTRFLHGRRLTDEAAARAADVLGHAAVEAADFTGFAERLPAAARWSLAEVTGTGDLWRAEARWWTRVERDGFALLGRPGFGVDPVLGTIAVLAADAWRGRAALELAARGGLGMAVLDALV</sequence>